<dbReference type="GO" id="GO:0005829">
    <property type="term" value="C:cytosol"/>
    <property type="evidence" value="ECO:0007669"/>
    <property type="project" value="TreeGrafter"/>
</dbReference>
<dbReference type="EMBL" id="CP020370">
    <property type="protein sequence ID" value="AUB82320.1"/>
    <property type="molecule type" value="Genomic_DNA"/>
</dbReference>
<organism evidence="6 7">
    <name type="scientific">Candidatus Thiodictyon syntrophicum</name>
    <dbReference type="NCBI Taxonomy" id="1166950"/>
    <lineage>
        <taxon>Bacteria</taxon>
        <taxon>Pseudomonadati</taxon>
        <taxon>Pseudomonadota</taxon>
        <taxon>Gammaproteobacteria</taxon>
        <taxon>Chromatiales</taxon>
        <taxon>Chromatiaceae</taxon>
        <taxon>Thiodictyon</taxon>
    </lineage>
</organism>
<gene>
    <name evidence="6" type="ORF">THSYN_16110</name>
</gene>
<dbReference type="InterPro" id="IPR003772">
    <property type="entry name" value="YceD"/>
</dbReference>
<reference evidence="6 7" key="1">
    <citation type="submission" date="2017-03" db="EMBL/GenBank/DDBJ databases">
        <title>Complete genome sequence of Candidatus 'Thiodictyon syntrophicum' sp. nov. strain Cad16T, a photolithoautotroph purple sulfur bacterium isolated from an alpine meromictic lake.</title>
        <authorList>
            <person name="Luedin S.M."/>
            <person name="Pothier J.F."/>
            <person name="Danza F."/>
            <person name="Storelli N."/>
            <person name="Wittwer M."/>
            <person name="Tonolla M."/>
        </authorList>
    </citation>
    <scope>NUCLEOTIDE SEQUENCE [LARGE SCALE GENOMIC DNA]</scope>
    <source>
        <strain evidence="6 7">Cad16T</strain>
    </source>
</reference>
<evidence type="ECO:0000256" key="4">
    <source>
        <dbReference type="ARBA" id="ARBA00022517"/>
    </source>
</evidence>
<dbReference type="Proteomes" id="UP000232638">
    <property type="component" value="Chromosome"/>
</dbReference>
<dbReference type="PANTHER" id="PTHR38099:SF1">
    <property type="entry name" value="LARGE RIBOSOMAL RNA SUBUNIT ACCUMULATION PROTEIN YCED"/>
    <property type="match status" value="1"/>
</dbReference>
<comment type="similarity">
    <text evidence="2">Belongs to the DUF177 domain family.</text>
</comment>
<evidence type="ECO:0000256" key="2">
    <source>
        <dbReference type="ARBA" id="ARBA00010740"/>
    </source>
</evidence>
<keyword evidence="7" id="KW-1185">Reference proteome</keyword>
<name>A0A2K8U9R1_9GAMM</name>
<dbReference type="PANTHER" id="PTHR38099">
    <property type="entry name" value="LARGE RIBOSOMAL RNA SUBUNIT ACCUMULATION PROTEIN YCED"/>
    <property type="match status" value="1"/>
</dbReference>
<dbReference type="AlphaFoldDB" id="A0A2K8U9R1"/>
<evidence type="ECO:0000256" key="5">
    <source>
        <dbReference type="ARBA" id="ARBA00031841"/>
    </source>
</evidence>
<proteinExistence type="inferred from homology"/>
<evidence type="ECO:0000313" key="7">
    <source>
        <dbReference type="Proteomes" id="UP000232638"/>
    </source>
</evidence>
<dbReference type="GO" id="GO:0042254">
    <property type="term" value="P:ribosome biogenesis"/>
    <property type="evidence" value="ECO:0007669"/>
    <property type="project" value="UniProtKB-KW"/>
</dbReference>
<evidence type="ECO:0000256" key="3">
    <source>
        <dbReference type="ARBA" id="ARBA00015716"/>
    </source>
</evidence>
<protein>
    <recommendedName>
        <fullName evidence="3">Large ribosomal RNA subunit accumulation protein YceD</fullName>
    </recommendedName>
    <alternativeName>
        <fullName evidence="5">23S rRNA accumulation protein YceD</fullName>
    </alternativeName>
</protein>
<keyword evidence="4" id="KW-0690">Ribosome biogenesis</keyword>
<sequence>MSAPLPQKLDPWRAVHLGAAFAGSATLAQLPRLAAAVAGADGPAQYALRFERDEARQAVALGQVSMAVRLICQRCLKDVVYRLEAPIALALVRATTGADGLGLVQTPEVADHLDTLPLGEEPINPLDLIEDELLLALPLVPMHGVGECQAALSSGLTENAPATEAAARVNPFAVLATLKSKG</sequence>
<dbReference type="InterPro" id="IPR039255">
    <property type="entry name" value="YceD_bac"/>
</dbReference>
<dbReference type="Pfam" id="PF02620">
    <property type="entry name" value="YceD"/>
    <property type="match status" value="1"/>
</dbReference>
<comment type="function">
    <text evidence="1">Plays a role in synthesis, processing and/or stability of 23S rRNA.</text>
</comment>
<dbReference type="KEGG" id="tsy:THSYN_16110"/>
<evidence type="ECO:0000313" key="6">
    <source>
        <dbReference type="EMBL" id="AUB82320.1"/>
    </source>
</evidence>
<evidence type="ECO:0000256" key="1">
    <source>
        <dbReference type="ARBA" id="ARBA00002868"/>
    </source>
</evidence>
<accession>A0A2K8U9R1</accession>